<dbReference type="PROSITE" id="PS51186">
    <property type="entry name" value="GNAT"/>
    <property type="match status" value="1"/>
</dbReference>
<dbReference type="InterPro" id="IPR015797">
    <property type="entry name" value="NUDIX_hydrolase-like_dom_sf"/>
</dbReference>
<dbReference type="GO" id="GO:0046872">
    <property type="term" value="F:metal ion binding"/>
    <property type="evidence" value="ECO:0007669"/>
    <property type="project" value="UniProtKB-KW"/>
</dbReference>
<dbReference type="EMBL" id="CAJC01000131">
    <property type="protein sequence ID" value="CCI52823.1"/>
    <property type="molecule type" value="Genomic_DNA"/>
</dbReference>
<evidence type="ECO:0000256" key="2">
    <source>
        <dbReference type="ARBA" id="ARBA00001946"/>
    </source>
</evidence>
<dbReference type="PANTHER" id="PTHR12318:SF0">
    <property type="entry name" value="ACYL-COENZYME A DIPHOSPHATASE NUDT19"/>
    <property type="match status" value="1"/>
</dbReference>
<keyword evidence="6" id="KW-0464">Manganese</keyword>
<dbReference type="Proteomes" id="UP000035720">
    <property type="component" value="Unassembled WGS sequence"/>
</dbReference>
<name>A0A077MDF3_9MICO</name>
<dbReference type="InterPro" id="IPR000182">
    <property type="entry name" value="GNAT_dom"/>
</dbReference>
<keyword evidence="4 8" id="KW-0378">Hydrolase</keyword>
<comment type="cofactor">
    <cofactor evidence="2">
        <name>Mg(2+)</name>
        <dbReference type="ChEBI" id="CHEBI:18420"/>
    </cofactor>
</comment>
<comment type="cofactor">
    <cofactor evidence="1">
        <name>Mn(2+)</name>
        <dbReference type="ChEBI" id="CHEBI:29035"/>
    </cofactor>
</comment>
<protein>
    <submittedName>
        <fullName evidence="8">Putative hydrolase, NUDIX family (Modular protein)</fullName>
    </submittedName>
</protein>
<dbReference type="CDD" id="cd18870">
    <property type="entry name" value="NUDIX_AcylCoAdiphos_Nudt19"/>
    <property type="match status" value="1"/>
</dbReference>
<dbReference type="OrthoDB" id="7183442at2"/>
<dbReference type="InterPro" id="IPR016181">
    <property type="entry name" value="Acyl_CoA_acyltransferase"/>
</dbReference>
<sequence length="379" mass="41019">MSRLRVTSVRPAEHADVVALAAMEDRAGRRFDSVMDTSWWPSAPDGRARANDGTVLVVGQPIVGFVHLTHGIGRSHIEELSVLPEFGRHGIGTMLLRAALGVALDRGDDVITLTTFADVPWNGRWYAAHGFTPWAGAVPADLAERRMGERALERGGRRVLMLRELRDDPRPIPAVSVIPLRDGPRGLEGFVQYRVATMDFAANAVVFPGGRIDAGDRESAAPLPAEVSARHTAAWRDTAAADVGGPATLVATGRREVGEEAAADVDASELVPWDNWITPIDTPKRFDVYFFVAPVRGAAAATWRHTTSEAHDSRWERLVDVARAAETGELLLLPPTRTIVDELVALGSLAAVLTADPRIRPVRHDLEGPRPRAKGSAAR</sequence>
<keyword evidence="5" id="KW-0460">Magnesium</keyword>
<evidence type="ECO:0000256" key="4">
    <source>
        <dbReference type="ARBA" id="ARBA00022801"/>
    </source>
</evidence>
<accession>A0A077MDF3</accession>
<evidence type="ECO:0000259" key="7">
    <source>
        <dbReference type="PROSITE" id="PS51186"/>
    </source>
</evidence>
<dbReference type="STRING" id="1193518.BN13_220008"/>
<dbReference type="SUPFAM" id="SSF55729">
    <property type="entry name" value="Acyl-CoA N-acyltransferases (Nat)"/>
    <property type="match status" value="1"/>
</dbReference>
<dbReference type="GO" id="GO:0016747">
    <property type="term" value="F:acyltransferase activity, transferring groups other than amino-acyl groups"/>
    <property type="evidence" value="ECO:0007669"/>
    <property type="project" value="InterPro"/>
</dbReference>
<dbReference type="Pfam" id="PF00583">
    <property type="entry name" value="Acetyltransf_1"/>
    <property type="match status" value="1"/>
</dbReference>
<dbReference type="PANTHER" id="PTHR12318">
    <property type="entry name" value="TESTOSTERONE-REGULATED PROTEIN RP2"/>
    <property type="match status" value="1"/>
</dbReference>
<evidence type="ECO:0000256" key="1">
    <source>
        <dbReference type="ARBA" id="ARBA00001936"/>
    </source>
</evidence>
<dbReference type="SUPFAM" id="SSF55811">
    <property type="entry name" value="Nudix"/>
    <property type="match status" value="1"/>
</dbReference>
<dbReference type="AlphaFoldDB" id="A0A077MDF3"/>
<comment type="caution">
    <text evidence="8">The sequence shown here is derived from an EMBL/GenBank/DDBJ whole genome shotgun (WGS) entry which is preliminary data.</text>
</comment>
<dbReference type="Gene3D" id="3.40.630.30">
    <property type="match status" value="1"/>
</dbReference>
<dbReference type="RefSeq" id="WP_048545060.1">
    <property type="nucleotide sequence ID" value="NZ_HF571038.1"/>
</dbReference>
<dbReference type="CDD" id="cd04301">
    <property type="entry name" value="NAT_SF"/>
    <property type="match status" value="1"/>
</dbReference>
<dbReference type="Gene3D" id="3.90.79.10">
    <property type="entry name" value="Nucleoside Triphosphate Pyrophosphohydrolase"/>
    <property type="match status" value="2"/>
</dbReference>
<reference evidence="8 9" key="1">
    <citation type="journal article" date="2013" name="ISME J.">
        <title>A metabolic model for members of the genus Tetrasphaera involved in enhanced biological phosphorus removal.</title>
        <authorList>
            <person name="Kristiansen R."/>
            <person name="Nguyen H.T.T."/>
            <person name="Saunders A.M."/>
            <person name="Nielsen J.L."/>
            <person name="Wimmer R."/>
            <person name="Le V.Q."/>
            <person name="McIlroy S.J."/>
            <person name="Petrovski S."/>
            <person name="Seviour R.J."/>
            <person name="Calteau A."/>
            <person name="Nielsen K.L."/>
            <person name="Nielsen P.H."/>
        </authorList>
    </citation>
    <scope>NUCLEOTIDE SEQUENCE [LARGE SCALE GENOMIC DNA]</scope>
    <source>
        <strain evidence="8 9">Ben 74</strain>
    </source>
</reference>
<evidence type="ECO:0000313" key="8">
    <source>
        <dbReference type="EMBL" id="CCI52823.1"/>
    </source>
</evidence>
<proteinExistence type="predicted"/>
<gene>
    <name evidence="8" type="ORF">BN13_220008</name>
</gene>
<dbReference type="GO" id="GO:0016818">
    <property type="term" value="F:hydrolase activity, acting on acid anhydrides, in phosphorus-containing anhydrides"/>
    <property type="evidence" value="ECO:0007669"/>
    <property type="project" value="InterPro"/>
</dbReference>
<evidence type="ECO:0000256" key="6">
    <source>
        <dbReference type="ARBA" id="ARBA00023211"/>
    </source>
</evidence>
<evidence type="ECO:0000256" key="3">
    <source>
        <dbReference type="ARBA" id="ARBA00022723"/>
    </source>
</evidence>
<keyword evidence="3" id="KW-0479">Metal-binding</keyword>
<keyword evidence="9" id="KW-1185">Reference proteome</keyword>
<evidence type="ECO:0000256" key="5">
    <source>
        <dbReference type="ARBA" id="ARBA00022842"/>
    </source>
</evidence>
<evidence type="ECO:0000313" key="9">
    <source>
        <dbReference type="Proteomes" id="UP000035720"/>
    </source>
</evidence>
<dbReference type="InterPro" id="IPR039121">
    <property type="entry name" value="NUDT19"/>
</dbReference>
<organism evidence="8 9">
    <name type="scientific">Nostocoides jenkinsii Ben 74</name>
    <dbReference type="NCBI Taxonomy" id="1193518"/>
    <lineage>
        <taxon>Bacteria</taxon>
        <taxon>Bacillati</taxon>
        <taxon>Actinomycetota</taxon>
        <taxon>Actinomycetes</taxon>
        <taxon>Micrococcales</taxon>
        <taxon>Intrasporangiaceae</taxon>
        <taxon>Nostocoides</taxon>
    </lineage>
</organism>
<feature type="domain" description="N-acetyltransferase" evidence="7">
    <location>
        <begin position="7"/>
        <end position="166"/>
    </location>
</feature>